<accession>A0A229SQC5</accession>
<proteinExistence type="predicted"/>
<feature type="transmembrane region" description="Helical" evidence="1">
    <location>
        <begin position="154"/>
        <end position="174"/>
    </location>
</feature>
<dbReference type="EMBL" id="NMUL01000048">
    <property type="protein sequence ID" value="OXM61265.1"/>
    <property type="molecule type" value="Genomic_DNA"/>
</dbReference>
<evidence type="ECO:0000313" key="2">
    <source>
        <dbReference type="EMBL" id="OXM61265.1"/>
    </source>
</evidence>
<feature type="transmembrane region" description="Helical" evidence="1">
    <location>
        <begin position="28"/>
        <end position="47"/>
    </location>
</feature>
<protein>
    <recommendedName>
        <fullName evidence="4">Integral membrane protein</fullName>
    </recommendedName>
</protein>
<keyword evidence="1" id="KW-0472">Membrane</keyword>
<dbReference type="Proteomes" id="UP000215199">
    <property type="component" value="Unassembled WGS sequence"/>
</dbReference>
<name>A0A229SQC5_9PSEU</name>
<reference evidence="3" key="1">
    <citation type="submission" date="2017-07" db="EMBL/GenBank/DDBJ databases">
        <title>Comparative genome mining reveals phylogenetic distribution patterns of secondary metabolites in Amycolatopsis.</title>
        <authorList>
            <person name="Adamek M."/>
            <person name="Alanjary M."/>
            <person name="Sales-Ortells H."/>
            <person name="Goodfellow M."/>
            <person name="Bull A.T."/>
            <person name="Kalinowski J."/>
            <person name="Ziemert N."/>
        </authorList>
    </citation>
    <scope>NUCLEOTIDE SEQUENCE [LARGE SCALE GENOMIC DNA]</scope>
    <source>
        <strain evidence="3">H5</strain>
    </source>
</reference>
<evidence type="ECO:0000256" key="1">
    <source>
        <dbReference type="SAM" id="Phobius"/>
    </source>
</evidence>
<dbReference type="RefSeq" id="WP_093952623.1">
    <property type="nucleotide sequence ID" value="NZ_NMUL01000048.1"/>
</dbReference>
<evidence type="ECO:0008006" key="4">
    <source>
        <dbReference type="Google" id="ProtNLM"/>
    </source>
</evidence>
<dbReference type="AlphaFoldDB" id="A0A229SQC5"/>
<feature type="transmembrane region" description="Helical" evidence="1">
    <location>
        <begin position="123"/>
        <end position="142"/>
    </location>
</feature>
<keyword evidence="1" id="KW-1133">Transmembrane helix</keyword>
<keyword evidence="3" id="KW-1185">Reference proteome</keyword>
<feature type="transmembrane region" description="Helical" evidence="1">
    <location>
        <begin position="53"/>
        <end position="71"/>
    </location>
</feature>
<sequence length="175" mass="17950">MNEVRTQAAAGSAPAERPPSVSALRERVYATLAGLSTVLLLLNYAQSTSAAEALADIAAAMGALCLAGGFADVSAHRIAHGRFPRGADLRHILSAAGHVLETALLPVLSVAAAALGWLPLGTALWIAALSLVLTIAALAMVATRRAAVRWPVKLLLFVGELAIALVVVAVKLIAH</sequence>
<comment type="caution">
    <text evidence="2">The sequence shown here is derived from an EMBL/GenBank/DDBJ whole genome shotgun (WGS) entry which is preliminary data.</text>
</comment>
<feature type="transmembrane region" description="Helical" evidence="1">
    <location>
        <begin position="92"/>
        <end position="117"/>
    </location>
</feature>
<evidence type="ECO:0000313" key="3">
    <source>
        <dbReference type="Proteomes" id="UP000215199"/>
    </source>
</evidence>
<keyword evidence="1" id="KW-0812">Transmembrane</keyword>
<gene>
    <name evidence="2" type="ORF">CF165_39035</name>
</gene>
<dbReference type="OrthoDB" id="3636946at2"/>
<organism evidence="2 3">
    <name type="scientific">Amycolatopsis vastitatis</name>
    <dbReference type="NCBI Taxonomy" id="1905142"/>
    <lineage>
        <taxon>Bacteria</taxon>
        <taxon>Bacillati</taxon>
        <taxon>Actinomycetota</taxon>
        <taxon>Actinomycetes</taxon>
        <taxon>Pseudonocardiales</taxon>
        <taxon>Pseudonocardiaceae</taxon>
        <taxon>Amycolatopsis</taxon>
    </lineage>
</organism>